<gene>
    <name evidence="2" type="ORF">MMSR116_01390</name>
</gene>
<reference evidence="2 3" key="1">
    <citation type="journal article" date="2012" name="Genet. Mol. Biol.">
        <title>Analysis of 16S rRNA and mxaF genes revealing insights into Methylobacterium niche-specific plant association.</title>
        <authorList>
            <person name="Dourado M.N."/>
            <person name="Andreote F.D."/>
            <person name="Dini-Andreote F."/>
            <person name="Conti R."/>
            <person name="Araujo J.M."/>
            <person name="Araujo W.L."/>
        </authorList>
    </citation>
    <scope>NUCLEOTIDE SEQUENCE [LARGE SCALE GENOMIC DNA]</scope>
    <source>
        <strain evidence="2 3">SR1.6/6</strain>
    </source>
</reference>
<dbReference type="KEGG" id="mmes:MMSR116_01390"/>
<proteinExistence type="predicted"/>
<evidence type="ECO:0000256" key="1">
    <source>
        <dbReference type="SAM" id="MobiDB-lite"/>
    </source>
</evidence>
<dbReference type="EMBL" id="CP043538">
    <property type="protein sequence ID" value="QGY00710.1"/>
    <property type="molecule type" value="Genomic_DNA"/>
</dbReference>
<dbReference type="Proteomes" id="UP000012488">
    <property type="component" value="Chromosome"/>
</dbReference>
<protein>
    <submittedName>
        <fullName evidence="2">Uncharacterized protein</fullName>
    </submittedName>
</protein>
<feature type="region of interest" description="Disordered" evidence="1">
    <location>
        <begin position="1"/>
        <end position="27"/>
    </location>
</feature>
<organism evidence="2 3">
    <name type="scientific">Methylobacterium mesophilicum SR1.6/6</name>
    <dbReference type="NCBI Taxonomy" id="908290"/>
    <lineage>
        <taxon>Bacteria</taxon>
        <taxon>Pseudomonadati</taxon>
        <taxon>Pseudomonadota</taxon>
        <taxon>Alphaproteobacteria</taxon>
        <taxon>Hyphomicrobiales</taxon>
        <taxon>Methylobacteriaceae</taxon>
        <taxon>Methylobacterium</taxon>
    </lineage>
</organism>
<name>A0A6B9F9U5_9HYPH</name>
<accession>A0A6B9F9U5</accession>
<dbReference type="RefSeq" id="WP_010686744.1">
    <property type="nucleotide sequence ID" value="NZ_CP043538.1"/>
</dbReference>
<feature type="compositionally biased region" description="Pro residues" evidence="1">
    <location>
        <begin position="12"/>
        <end position="27"/>
    </location>
</feature>
<dbReference type="OrthoDB" id="8003754at2"/>
<evidence type="ECO:0000313" key="3">
    <source>
        <dbReference type="Proteomes" id="UP000012488"/>
    </source>
</evidence>
<feature type="compositionally biased region" description="Polar residues" evidence="1">
    <location>
        <begin position="1"/>
        <end position="10"/>
    </location>
</feature>
<evidence type="ECO:0000313" key="2">
    <source>
        <dbReference type="EMBL" id="QGY00710.1"/>
    </source>
</evidence>
<sequence>MKRPLTTSFSAPPAPEPPAAPERPPVPSWREVAPVVAALVMTLEAIEAGPKAGPAMRAHRSALRRQGEAAAALGGTDAMDAALHQVADADPARAAQRLAFIRDAWTGLPGWTP</sequence>
<dbReference type="AlphaFoldDB" id="A0A6B9F9U5"/>
<reference evidence="2 3" key="2">
    <citation type="journal article" date="2013" name="Genome Announc.">
        <title>Draft Genome Sequence of Methylobacterium mesophilicum Strain SR1.6/6, Isolated from Citrus sinensis.</title>
        <authorList>
            <person name="Marinho Almeida D."/>
            <person name="Dini-Andreote F."/>
            <person name="Camargo Neves A.A."/>
            <person name="Juca Ramos R.T."/>
            <person name="Andreote F.D."/>
            <person name="Carneiro A.R."/>
            <person name="Oliveira de Souza Lima A."/>
            <person name="Caracciolo Gomes de Sa P.H."/>
            <person name="Ribeiro Barbosa M.S."/>
            <person name="Araujo W.L."/>
            <person name="Silva A."/>
        </authorList>
    </citation>
    <scope>NUCLEOTIDE SEQUENCE [LARGE SCALE GENOMIC DNA]</scope>
    <source>
        <strain evidence="2 3">SR1.6/6</strain>
    </source>
</reference>